<dbReference type="InterPro" id="IPR009445">
    <property type="entry name" value="TMEM85/Emc4"/>
</dbReference>
<dbReference type="PIRSF" id="PIRSF017207">
    <property type="entry name" value="UCP017207_TM-p85"/>
    <property type="match status" value="1"/>
</dbReference>
<feature type="transmembrane region" description="Helical" evidence="8">
    <location>
        <begin position="85"/>
        <end position="103"/>
    </location>
</feature>
<evidence type="ECO:0000256" key="2">
    <source>
        <dbReference type="ARBA" id="ARBA00007715"/>
    </source>
</evidence>
<evidence type="ECO:0000256" key="7">
    <source>
        <dbReference type="ARBA" id="ARBA00023136"/>
    </source>
</evidence>
<comment type="similarity">
    <text evidence="2">Belongs to the EMC4 family.</text>
</comment>
<evidence type="ECO:0000256" key="3">
    <source>
        <dbReference type="ARBA" id="ARBA00020820"/>
    </source>
</evidence>
<evidence type="ECO:0000256" key="4">
    <source>
        <dbReference type="ARBA" id="ARBA00022692"/>
    </source>
</evidence>
<proteinExistence type="inferred from homology"/>
<evidence type="ECO:0000256" key="8">
    <source>
        <dbReference type="SAM" id="Phobius"/>
    </source>
</evidence>
<protein>
    <recommendedName>
        <fullName evidence="3">ER membrane protein complex subunit 4</fullName>
    </recommendedName>
</protein>
<evidence type="ECO:0000256" key="1">
    <source>
        <dbReference type="ARBA" id="ARBA00004477"/>
    </source>
</evidence>
<comment type="subcellular location">
    <subcellularLocation>
        <location evidence="1">Endoplasmic reticulum membrane</location>
        <topology evidence="1">Multi-pass membrane protein</topology>
    </subcellularLocation>
</comment>
<dbReference type="AlphaFoldDB" id="A0A6V1SRW4"/>
<dbReference type="Pfam" id="PF06417">
    <property type="entry name" value="EMC4"/>
    <property type="match status" value="1"/>
</dbReference>
<evidence type="ECO:0000256" key="5">
    <source>
        <dbReference type="ARBA" id="ARBA00022824"/>
    </source>
</evidence>
<name>A0A6V1SRW4_HETAK</name>
<keyword evidence="7 8" id="KW-0472">Membrane</keyword>
<gene>
    <name evidence="9" type="ORF">HAKA00212_LOCUS16764</name>
</gene>
<evidence type="ECO:0000256" key="6">
    <source>
        <dbReference type="ARBA" id="ARBA00022989"/>
    </source>
</evidence>
<accession>A0A6V1SRW4</accession>
<organism evidence="9">
    <name type="scientific">Heterosigma akashiwo</name>
    <name type="common">Chromophytic alga</name>
    <name type="synonym">Heterosigma carterae</name>
    <dbReference type="NCBI Taxonomy" id="2829"/>
    <lineage>
        <taxon>Eukaryota</taxon>
        <taxon>Sar</taxon>
        <taxon>Stramenopiles</taxon>
        <taxon>Ochrophyta</taxon>
        <taxon>Raphidophyceae</taxon>
        <taxon>Chattonellales</taxon>
        <taxon>Chattonellaceae</taxon>
        <taxon>Heterosigma</taxon>
    </lineage>
</organism>
<keyword evidence="5" id="KW-0256">Endoplasmic reticulum</keyword>
<sequence>MMADRRWAYDLTLNSTEKNALKDIPDPPGLLKSAGELDEMKGKMRDTAKEKELKMKRAQEFAMAPFKNIAMQGFMMWMSGKQINIFSIMMTAMAFLNPIKAIMGIDQAFARFNDGTLDLTVPKLTFVAVNLLGVGTGVYKCATMGLLPTTAADWQGYLAAKVPLEHSGVPLGGP</sequence>
<dbReference type="GO" id="GO:0005789">
    <property type="term" value="C:endoplasmic reticulum membrane"/>
    <property type="evidence" value="ECO:0007669"/>
    <property type="project" value="UniProtKB-SubCell"/>
</dbReference>
<dbReference type="EMBL" id="HBIU01036472">
    <property type="protein sequence ID" value="CAE0637987.1"/>
    <property type="molecule type" value="Transcribed_RNA"/>
</dbReference>
<reference evidence="9" key="1">
    <citation type="submission" date="2021-01" db="EMBL/GenBank/DDBJ databases">
        <authorList>
            <person name="Corre E."/>
            <person name="Pelletier E."/>
            <person name="Niang G."/>
            <person name="Scheremetjew M."/>
            <person name="Finn R."/>
            <person name="Kale V."/>
            <person name="Holt S."/>
            <person name="Cochrane G."/>
            <person name="Meng A."/>
            <person name="Brown T."/>
            <person name="Cohen L."/>
        </authorList>
    </citation>
    <scope>NUCLEOTIDE SEQUENCE</scope>
    <source>
        <strain evidence="9">CCMP3107</strain>
    </source>
</reference>
<keyword evidence="6 8" id="KW-1133">Transmembrane helix</keyword>
<keyword evidence="4 8" id="KW-0812">Transmembrane</keyword>
<dbReference type="PANTHER" id="PTHR19315">
    <property type="entry name" value="ER MEMBRANE PROTEIN COMPLEX SUBUNIT 4"/>
    <property type="match status" value="1"/>
</dbReference>
<evidence type="ECO:0000313" key="9">
    <source>
        <dbReference type="EMBL" id="CAE0637987.1"/>
    </source>
</evidence>